<evidence type="ECO:0000256" key="1">
    <source>
        <dbReference type="SAM" id="MobiDB-lite"/>
    </source>
</evidence>
<reference evidence="2 3" key="1">
    <citation type="submission" date="2021-06" db="EMBL/GenBank/DDBJ databases">
        <title>Caerostris extrusa draft genome.</title>
        <authorList>
            <person name="Kono N."/>
            <person name="Arakawa K."/>
        </authorList>
    </citation>
    <scope>NUCLEOTIDE SEQUENCE [LARGE SCALE GENOMIC DNA]</scope>
</reference>
<organism evidence="2 3">
    <name type="scientific">Caerostris extrusa</name>
    <name type="common">Bark spider</name>
    <name type="synonym">Caerostris bankana</name>
    <dbReference type="NCBI Taxonomy" id="172846"/>
    <lineage>
        <taxon>Eukaryota</taxon>
        <taxon>Metazoa</taxon>
        <taxon>Ecdysozoa</taxon>
        <taxon>Arthropoda</taxon>
        <taxon>Chelicerata</taxon>
        <taxon>Arachnida</taxon>
        <taxon>Araneae</taxon>
        <taxon>Araneomorphae</taxon>
        <taxon>Entelegynae</taxon>
        <taxon>Araneoidea</taxon>
        <taxon>Araneidae</taxon>
        <taxon>Caerostris</taxon>
    </lineage>
</organism>
<evidence type="ECO:0000313" key="2">
    <source>
        <dbReference type="EMBL" id="GIY81224.1"/>
    </source>
</evidence>
<feature type="compositionally biased region" description="Basic residues" evidence="1">
    <location>
        <begin position="67"/>
        <end position="76"/>
    </location>
</feature>
<comment type="caution">
    <text evidence="2">The sequence shown here is derived from an EMBL/GenBank/DDBJ whole genome shotgun (WGS) entry which is preliminary data.</text>
</comment>
<protein>
    <submittedName>
        <fullName evidence="2">Uncharacterized protein</fullName>
    </submittedName>
</protein>
<dbReference type="EMBL" id="BPLR01016098">
    <property type="protein sequence ID" value="GIY81224.1"/>
    <property type="molecule type" value="Genomic_DNA"/>
</dbReference>
<gene>
    <name evidence="2" type="ORF">CEXT_474051</name>
</gene>
<proteinExistence type="predicted"/>
<dbReference type="AlphaFoldDB" id="A0AAV4WHC1"/>
<dbReference type="Proteomes" id="UP001054945">
    <property type="component" value="Unassembled WGS sequence"/>
</dbReference>
<keyword evidence="3" id="KW-1185">Reference proteome</keyword>
<feature type="region of interest" description="Disordered" evidence="1">
    <location>
        <begin position="57"/>
        <end position="76"/>
    </location>
</feature>
<evidence type="ECO:0000313" key="3">
    <source>
        <dbReference type="Proteomes" id="UP001054945"/>
    </source>
</evidence>
<accession>A0AAV4WHC1</accession>
<sequence length="149" mass="16972">MQSLFYYADIMKSSGGSVTRLLLSLPATLGRSYEFNASRLITRVSGHGASVIHFNTSPPSSSSGRMISKKQKKKKRLQKKCLEWREEKEKKPNIVRSFPEGMFCYDKATDTCPVFAFDKHGCDPGCSVVATDRVDKRRRRNKIEMKMKI</sequence>
<name>A0AAV4WHC1_CAEEX</name>